<dbReference type="AlphaFoldDB" id="A0A317WZ46"/>
<protein>
    <submittedName>
        <fullName evidence="2">Uncharacterized protein</fullName>
    </submittedName>
</protein>
<sequence length="127" mass="14104">MISRDVGGGRAGSIVMEDDDCQRVGECRTAVPVSQVRQGPKGKSENYPPPAEWSSEDPSIHPPSIHRHSSFKSGIGIKGGWVDGSGLSTCTLSRRQGKKNNELTLHKRKSENKKKQEDDEEEYKQRQ</sequence>
<name>A0A317WZ46_9EURO</name>
<gene>
    <name evidence="2" type="ORF">BO94DRAFT_574264</name>
</gene>
<feature type="region of interest" description="Disordered" evidence="1">
    <location>
        <begin position="30"/>
        <end position="127"/>
    </location>
</feature>
<dbReference type="Proteomes" id="UP000246702">
    <property type="component" value="Unassembled WGS sequence"/>
</dbReference>
<feature type="compositionally biased region" description="Basic and acidic residues" evidence="1">
    <location>
        <begin position="113"/>
        <end position="127"/>
    </location>
</feature>
<dbReference type="RefSeq" id="XP_025468915.1">
    <property type="nucleotide sequence ID" value="XM_025615010.1"/>
</dbReference>
<accession>A0A317WZ46</accession>
<evidence type="ECO:0000313" key="2">
    <source>
        <dbReference type="EMBL" id="PWY90537.1"/>
    </source>
</evidence>
<organism evidence="2 3">
    <name type="scientific">Aspergillus sclerotioniger CBS 115572</name>
    <dbReference type="NCBI Taxonomy" id="1450535"/>
    <lineage>
        <taxon>Eukaryota</taxon>
        <taxon>Fungi</taxon>
        <taxon>Dikarya</taxon>
        <taxon>Ascomycota</taxon>
        <taxon>Pezizomycotina</taxon>
        <taxon>Eurotiomycetes</taxon>
        <taxon>Eurotiomycetidae</taxon>
        <taxon>Eurotiales</taxon>
        <taxon>Aspergillaceae</taxon>
        <taxon>Aspergillus</taxon>
        <taxon>Aspergillus subgen. Circumdati</taxon>
    </lineage>
</organism>
<dbReference type="EMBL" id="MSFK01000010">
    <property type="protein sequence ID" value="PWY90537.1"/>
    <property type="molecule type" value="Genomic_DNA"/>
</dbReference>
<dbReference type="GeneID" id="37117153"/>
<evidence type="ECO:0000256" key="1">
    <source>
        <dbReference type="SAM" id="MobiDB-lite"/>
    </source>
</evidence>
<comment type="caution">
    <text evidence="2">The sequence shown here is derived from an EMBL/GenBank/DDBJ whole genome shotgun (WGS) entry which is preliminary data.</text>
</comment>
<reference evidence="2 3" key="1">
    <citation type="submission" date="2016-12" db="EMBL/GenBank/DDBJ databases">
        <title>The genomes of Aspergillus section Nigri reveals drivers in fungal speciation.</title>
        <authorList>
            <consortium name="DOE Joint Genome Institute"/>
            <person name="Vesth T.C."/>
            <person name="Nybo J."/>
            <person name="Theobald S."/>
            <person name="Brandl J."/>
            <person name="Frisvad J.C."/>
            <person name="Nielsen K.F."/>
            <person name="Lyhne E.K."/>
            <person name="Kogle M.E."/>
            <person name="Kuo A."/>
            <person name="Riley R."/>
            <person name="Clum A."/>
            <person name="Nolan M."/>
            <person name="Lipzen A."/>
            <person name="Salamov A."/>
            <person name="Henrissat B."/>
            <person name="Wiebenga A."/>
            <person name="De Vries R.P."/>
            <person name="Grigoriev I.V."/>
            <person name="Mortensen U.H."/>
            <person name="Andersen M.R."/>
            <person name="Baker S.E."/>
        </authorList>
    </citation>
    <scope>NUCLEOTIDE SEQUENCE [LARGE SCALE GENOMIC DNA]</scope>
    <source>
        <strain evidence="2 3">CBS 115572</strain>
    </source>
</reference>
<evidence type="ECO:0000313" key="3">
    <source>
        <dbReference type="Proteomes" id="UP000246702"/>
    </source>
</evidence>
<proteinExistence type="predicted"/>
<keyword evidence="3" id="KW-1185">Reference proteome</keyword>